<accession>A0A8T0NVV9</accession>
<sequence>MPSWAGSRGGAWGSAAVPWRRGGGAQASIGRGEGGRAGAGSRGEALGERRRATPIAPELLKEPEVVPVPEIKTETGPDHSSLAQAAGLGELGVPLAHFIMAAGPPVSISARTGLRVGFSIMRAIRGSSCSLCAGSVRPPSMVANWPWAHGGVLHERARAPWRSPPFLC</sequence>
<evidence type="ECO:0000313" key="3">
    <source>
        <dbReference type="Proteomes" id="UP000823388"/>
    </source>
</evidence>
<evidence type="ECO:0000313" key="2">
    <source>
        <dbReference type="EMBL" id="KAG2553590.1"/>
    </source>
</evidence>
<feature type="compositionally biased region" description="Gly residues" evidence="1">
    <location>
        <begin position="21"/>
        <end position="41"/>
    </location>
</feature>
<proteinExistence type="predicted"/>
<evidence type="ECO:0000256" key="1">
    <source>
        <dbReference type="SAM" id="MobiDB-lite"/>
    </source>
</evidence>
<feature type="region of interest" description="Disordered" evidence="1">
    <location>
        <begin position="1"/>
        <end position="52"/>
    </location>
</feature>
<organism evidence="2 3">
    <name type="scientific">Panicum virgatum</name>
    <name type="common">Blackwell switchgrass</name>
    <dbReference type="NCBI Taxonomy" id="38727"/>
    <lineage>
        <taxon>Eukaryota</taxon>
        <taxon>Viridiplantae</taxon>
        <taxon>Streptophyta</taxon>
        <taxon>Embryophyta</taxon>
        <taxon>Tracheophyta</taxon>
        <taxon>Spermatophyta</taxon>
        <taxon>Magnoliopsida</taxon>
        <taxon>Liliopsida</taxon>
        <taxon>Poales</taxon>
        <taxon>Poaceae</taxon>
        <taxon>PACMAD clade</taxon>
        <taxon>Panicoideae</taxon>
        <taxon>Panicodae</taxon>
        <taxon>Paniceae</taxon>
        <taxon>Panicinae</taxon>
        <taxon>Panicum</taxon>
        <taxon>Panicum sect. Hiantes</taxon>
    </lineage>
</organism>
<reference evidence="2" key="1">
    <citation type="submission" date="2020-05" db="EMBL/GenBank/DDBJ databases">
        <title>WGS assembly of Panicum virgatum.</title>
        <authorList>
            <person name="Lovell J.T."/>
            <person name="Jenkins J."/>
            <person name="Shu S."/>
            <person name="Juenger T.E."/>
            <person name="Schmutz J."/>
        </authorList>
    </citation>
    <scope>NUCLEOTIDE SEQUENCE</scope>
    <source>
        <strain evidence="2">AP13</strain>
    </source>
</reference>
<gene>
    <name evidence="2" type="ORF">PVAP13_9KG535700</name>
</gene>
<dbReference type="Proteomes" id="UP000823388">
    <property type="component" value="Chromosome 9K"/>
</dbReference>
<keyword evidence="3" id="KW-1185">Reference proteome</keyword>
<dbReference type="EMBL" id="CM029053">
    <property type="protein sequence ID" value="KAG2553590.1"/>
    <property type="molecule type" value="Genomic_DNA"/>
</dbReference>
<dbReference type="AlphaFoldDB" id="A0A8T0NVV9"/>
<comment type="caution">
    <text evidence="2">The sequence shown here is derived from an EMBL/GenBank/DDBJ whole genome shotgun (WGS) entry which is preliminary data.</text>
</comment>
<name>A0A8T0NVV9_PANVG</name>
<protein>
    <submittedName>
        <fullName evidence="2">Uncharacterized protein</fullName>
    </submittedName>
</protein>